<evidence type="ECO:0000313" key="2">
    <source>
        <dbReference type="EMBL" id="ART30548.1"/>
    </source>
</evidence>
<dbReference type="EMBL" id="KY774314">
    <property type="protein sequence ID" value="ART30548.1"/>
    <property type="molecule type" value="Genomic_DNA"/>
</dbReference>
<reference evidence="2" key="1">
    <citation type="submission" date="2017-03" db="EMBL/GenBank/DDBJ databases">
        <title>The mitochondrial genome of the carnivorous plant Utricularia reniformis (Lentibulariaceae): structure, comparative analysis and evolutionary landmarks.</title>
        <authorList>
            <person name="Silva S.R."/>
            <person name="Alvarenga D.O."/>
            <person name="Michael T.P."/>
            <person name="Miranda V.F.O."/>
            <person name="Varani A.M."/>
        </authorList>
    </citation>
    <scope>NUCLEOTIDE SEQUENCE</scope>
</reference>
<organism evidence="2">
    <name type="scientific">Utricularia reniformis</name>
    <dbReference type="NCBI Taxonomy" id="192314"/>
    <lineage>
        <taxon>Eukaryota</taxon>
        <taxon>Viridiplantae</taxon>
        <taxon>Streptophyta</taxon>
        <taxon>Embryophyta</taxon>
        <taxon>Tracheophyta</taxon>
        <taxon>Spermatophyta</taxon>
        <taxon>Magnoliopsida</taxon>
        <taxon>eudicotyledons</taxon>
        <taxon>Gunneridae</taxon>
        <taxon>Pentapetalae</taxon>
        <taxon>asterids</taxon>
        <taxon>lamiids</taxon>
        <taxon>Lamiales</taxon>
        <taxon>Lentibulariaceae</taxon>
        <taxon>Utricularia</taxon>
    </lineage>
</organism>
<proteinExistence type="predicted"/>
<sequence>MEQGASTPFIRGTTEGHIRPVSFSISFPLRRAEEFSKSLSSGNSFAIDLSLLFFCAPSLPIILANRRVMPPISFKRAKVRSESQSARRKKGMRTFNNG</sequence>
<protein>
    <submittedName>
        <fullName evidence="2">Uncharacterized protein</fullName>
    </submittedName>
</protein>
<geneLocation type="mitochondrion" evidence="2"/>
<accession>A0A1Y0AZJ1</accession>
<dbReference type="AlphaFoldDB" id="A0A1Y0AZJ1"/>
<gene>
    <name evidence="2" type="ORF">AEK19_MT0272</name>
</gene>
<keyword evidence="2" id="KW-0496">Mitochondrion</keyword>
<evidence type="ECO:0000256" key="1">
    <source>
        <dbReference type="SAM" id="MobiDB-lite"/>
    </source>
</evidence>
<feature type="region of interest" description="Disordered" evidence="1">
    <location>
        <begin position="79"/>
        <end position="98"/>
    </location>
</feature>
<name>A0A1Y0AZJ1_9LAMI</name>